<dbReference type="Gene3D" id="1.10.1740.10">
    <property type="match status" value="1"/>
</dbReference>
<dbReference type="GO" id="GO:0003677">
    <property type="term" value="F:DNA binding"/>
    <property type="evidence" value="ECO:0007669"/>
    <property type="project" value="InterPro"/>
</dbReference>
<accession>A0A1T5AUM5</accession>
<dbReference type="InterPro" id="IPR013325">
    <property type="entry name" value="RNA_pol_sigma_r2"/>
</dbReference>
<dbReference type="InterPro" id="IPR036388">
    <property type="entry name" value="WH-like_DNA-bd_sf"/>
</dbReference>
<dbReference type="CDD" id="cd06171">
    <property type="entry name" value="Sigma70_r4"/>
    <property type="match status" value="1"/>
</dbReference>
<dbReference type="EMBL" id="FUZF01000001">
    <property type="protein sequence ID" value="SKB38666.1"/>
    <property type="molecule type" value="Genomic_DNA"/>
</dbReference>
<dbReference type="PANTHER" id="PTHR43133:SF46">
    <property type="entry name" value="RNA POLYMERASE SIGMA-70 FACTOR ECF SUBFAMILY"/>
    <property type="match status" value="1"/>
</dbReference>
<dbReference type="NCBIfam" id="TIGR02985">
    <property type="entry name" value="Sig70_bacteroi1"/>
    <property type="match status" value="1"/>
</dbReference>
<dbReference type="Proteomes" id="UP000190150">
    <property type="component" value="Unassembled WGS sequence"/>
</dbReference>
<gene>
    <name evidence="7" type="ORF">SAMN05660841_00187</name>
</gene>
<dbReference type="Pfam" id="PF08281">
    <property type="entry name" value="Sigma70_r4_2"/>
    <property type="match status" value="1"/>
</dbReference>
<dbReference type="NCBIfam" id="TIGR02937">
    <property type="entry name" value="sigma70-ECF"/>
    <property type="match status" value="1"/>
</dbReference>
<dbReference type="InterPro" id="IPR039425">
    <property type="entry name" value="RNA_pol_sigma-70-like"/>
</dbReference>
<keyword evidence="3" id="KW-0731">Sigma factor</keyword>
<dbReference type="InterPro" id="IPR007627">
    <property type="entry name" value="RNA_pol_sigma70_r2"/>
</dbReference>
<dbReference type="GO" id="GO:0006352">
    <property type="term" value="P:DNA-templated transcription initiation"/>
    <property type="evidence" value="ECO:0007669"/>
    <property type="project" value="InterPro"/>
</dbReference>
<comment type="similarity">
    <text evidence="1">Belongs to the sigma-70 factor family. ECF subfamily.</text>
</comment>
<dbReference type="InterPro" id="IPR014284">
    <property type="entry name" value="RNA_pol_sigma-70_dom"/>
</dbReference>
<dbReference type="Pfam" id="PF04542">
    <property type="entry name" value="Sigma70_r2"/>
    <property type="match status" value="1"/>
</dbReference>
<evidence type="ECO:0000259" key="6">
    <source>
        <dbReference type="Pfam" id="PF08281"/>
    </source>
</evidence>
<keyword evidence="2" id="KW-0805">Transcription regulation</keyword>
<dbReference type="PRINTS" id="PR00038">
    <property type="entry name" value="HTHLUXR"/>
</dbReference>
<dbReference type="SUPFAM" id="SSF88659">
    <property type="entry name" value="Sigma3 and sigma4 domains of RNA polymerase sigma factors"/>
    <property type="match status" value="1"/>
</dbReference>
<dbReference type="GO" id="GO:0016987">
    <property type="term" value="F:sigma factor activity"/>
    <property type="evidence" value="ECO:0007669"/>
    <property type="project" value="UniProtKB-KW"/>
</dbReference>
<evidence type="ECO:0000256" key="1">
    <source>
        <dbReference type="ARBA" id="ARBA00010641"/>
    </source>
</evidence>
<dbReference type="STRING" id="1513896.SAMN05660841_00187"/>
<dbReference type="PANTHER" id="PTHR43133">
    <property type="entry name" value="RNA POLYMERASE ECF-TYPE SIGMA FACTO"/>
    <property type="match status" value="1"/>
</dbReference>
<keyword evidence="4" id="KW-0804">Transcription</keyword>
<dbReference type="InterPro" id="IPR000792">
    <property type="entry name" value="Tscrpt_reg_LuxR_C"/>
</dbReference>
<sequence length="190" mass="22364">MQKVDSSDNELYLLFQNGNEAAFDILYSRYWKILLYKALQKLDSEDDAEEIVQDTLMVLWERKKDIQIEGQFSNYLSAILKYKILERLAKGKKSREENNKYSSVIKLHDNNTEEWILFEDMKSVLETAINELPEKCQLVFRMSREKGFSDKEIANELGISQKTVESHITKALKTLRSKLGRLSFLLFLFY</sequence>
<dbReference type="AlphaFoldDB" id="A0A1T5AUM5"/>
<evidence type="ECO:0000313" key="8">
    <source>
        <dbReference type="Proteomes" id="UP000190150"/>
    </source>
</evidence>
<feature type="domain" description="RNA polymerase sigma-70 region 2" evidence="5">
    <location>
        <begin position="26"/>
        <end position="92"/>
    </location>
</feature>
<evidence type="ECO:0000256" key="3">
    <source>
        <dbReference type="ARBA" id="ARBA00023082"/>
    </source>
</evidence>
<evidence type="ECO:0000256" key="2">
    <source>
        <dbReference type="ARBA" id="ARBA00023015"/>
    </source>
</evidence>
<dbReference type="InterPro" id="IPR013249">
    <property type="entry name" value="RNA_pol_sigma70_r4_t2"/>
</dbReference>
<feature type="domain" description="RNA polymerase sigma factor 70 region 4 type 2" evidence="6">
    <location>
        <begin position="125"/>
        <end position="175"/>
    </location>
</feature>
<keyword evidence="8" id="KW-1185">Reference proteome</keyword>
<dbReference type="OrthoDB" id="1097528at2"/>
<dbReference type="RefSeq" id="WP_079640546.1">
    <property type="nucleotide sequence ID" value="NZ_FUZF01000001.1"/>
</dbReference>
<dbReference type="InterPro" id="IPR014327">
    <property type="entry name" value="RNA_pol_sigma70_bacteroid"/>
</dbReference>
<evidence type="ECO:0000256" key="4">
    <source>
        <dbReference type="ARBA" id="ARBA00023163"/>
    </source>
</evidence>
<dbReference type="SUPFAM" id="SSF88946">
    <property type="entry name" value="Sigma2 domain of RNA polymerase sigma factors"/>
    <property type="match status" value="1"/>
</dbReference>
<dbReference type="InterPro" id="IPR013324">
    <property type="entry name" value="RNA_pol_sigma_r3/r4-like"/>
</dbReference>
<evidence type="ECO:0000259" key="5">
    <source>
        <dbReference type="Pfam" id="PF04542"/>
    </source>
</evidence>
<reference evidence="8" key="1">
    <citation type="submission" date="2017-02" db="EMBL/GenBank/DDBJ databases">
        <authorList>
            <person name="Varghese N."/>
            <person name="Submissions S."/>
        </authorList>
    </citation>
    <scope>NUCLEOTIDE SEQUENCE [LARGE SCALE GENOMIC DNA]</scope>
    <source>
        <strain evidence="8">DSM 24091</strain>
    </source>
</reference>
<name>A0A1T5AUM5_9SPHI</name>
<evidence type="ECO:0000313" key="7">
    <source>
        <dbReference type="EMBL" id="SKB38666.1"/>
    </source>
</evidence>
<proteinExistence type="inferred from homology"/>
<organism evidence="7 8">
    <name type="scientific">Sphingobacterium nematocida</name>
    <dbReference type="NCBI Taxonomy" id="1513896"/>
    <lineage>
        <taxon>Bacteria</taxon>
        <taxon>Pseudomonadati</taxon>
        <taxon>Bacteroidota</taxon>
        <taxon>Sphingobacteriia</taxon>
        <taxon>Sphingobacteriales</taxon>
        <taxon>Sphingobacteriaceae</taxon>
        <taxon>Sphingobacterium</taxon>
    </lineage>
</organism>
<dbReference type="Gene3D" id="1.10.10.10">
    <property type="entry name" value="Winged helix-like DNA-binding domain superfamily/Winged helix DNA-binding domain"/>
    <property type="match status" value="1"/>
</dbReference>
<protein>
    <submittedName>
        <fullName evidence="7">RNA polymerase sigma-70 factor, ECF subfamily</fullName>
    </submittedName>
</protein>